<evidence type="ECO:0000313" key="1">
    <source>
        <dbReference type="EMBL" id="MBZ0156273.1"/>
    </source>
</evidence>
<evidence type="ECO:0000313" key="2">
    <source>
        <dbReference type="Proteomes" id="UP000705867"/>
    </source>
</evidence>
<reference evidence="1" key="1">
    <citation type="journal article" date="2021" name="bioRxiv">
        <title>Unraveling nitrogen, sulfur and carbon metabolic pathways and microbial community transcriptional responses to substrate deprivation and toxicity stresses in a bioreactor mimicking anoxic brackish coastal sediment conditions.</title>
        <authorList>
            <person name="Martins P.D."/>
            <person name="Echeveste M.J."/>
            <person name="Arshad A."/>
            <person name="Kurth J."/>
            <person name="Ouboter H."/>
            <person name="Jetten M.S.M."/>
            <person name="Welte C.U."/>
        </authorList>
    </citation>
    <scope>NUCLEOTIDE SEQUENCE</scope>
    <source>
        <strain evidence="1">MAG_39</strain>
    </source>
</reference>
<protein>
    <submittedName>
        <fullName evidence="1">Uncharacterized protein</fullName>
    </submittedName>
</protein>
<sequence>MANWKNHERKTAAALGGKRISRGMNFSLSAPDIEHPLLSIECKYRQKISGFLKDGLKQAERYYPEKIPVLVLKEKHMRGELVVIRLSDFKAILEG</sequence>
<dbReference type="Proteomes" id="UP000705867">
    <property type="component" value="Unassembled WGS sequence"/>
</dbReference>
<proteinExistence type="predicted"/>
<gene>
    <name evidence="1" type="ORF">K8I29_08715</name>
</gene>
<dbReference type="AlphaFoldDB" id="A0A953M1V2"/>
<organism evidence="1 2">
    <name type="scientific">Candidatus Nitrobium versatile</name>
    <dbReference type="NCBI Taxonomy" id="2884831"/>
    <lineage>
        <taxon>Bacteria</taxon>
        <taxon>Pseudomonadati</taxon>
        <taxon>Nitrospirota</taxon>
        <taxon>Nitrospiria</taxon>
        <taxon>Nitrospirales</taxon>
        <taxon>Nitrospiraceae</taxon>
        <taxon>Candidatus Nitrobium</taxon>
    </lineage>
</organism>
<comment type="caution">
    <text evidence="1">The sequence shown here is derived from an EMBL/GenBank/DDBJ whole genome shotgun (WGS) entry which is preliminary data.</text>
</comment>
<accession>A0A953M1V2</accession>
<reference evidence="1" key="2">
    <citation type="submission" date="2021-08" db="EMBL/GenBank/DDBJ databases">
        <authorList>
            <person name="Dalcin Martins P."/>
        </authorList>
    </citation>
    <scope>NUCLEOTIDE SEQUENCE</scope>
    <source>
        <strain evidence="1">MAG_39</strain>
    </source>
</reference>
<name>A0A953M1V2_9BACT</name>
<dbReference type="EMBL" id="JAIOIV010000073">
    <property type="protein sequence ID" value="MBZ0156273.1"/>
    <property type="molecule type" value="Genomic_DNA"/>
</dbReference>